<dbReference type="InterPro" id="IPR032675">
    <property type="entry name" value="LRR_dom_sf"/>
</dbReference>
<dbReference type="InterPro" id="IPR001611">
    <property type="entry name" value="Leu-rich_rpt"/>
</dbReference>
<accession>A0ABP0T083</accession>
<protein>
    <recommendedName>
        <fullName evidence="1">F-box/LRR-repeat protein 15-like leucin rich repeat domain-containing protein</fullName>
    </recommendedName>
</protein>
<organism evidence="2 3">
    <name type="scientific">Durusdinium trenchii</name>
    <dbReference type="NCBI Taxonomy" id="1381693"/>
    <lineage>
        <taxon>Eukaryota</taxon>
        <taxon>Sar</taxon>
        <taxon>Alveolata</taxon>
        <taxon>Dinophyceae</taxon>
        <taxon>Suessiales</taxon>
        <taxon>Symbiodiniaceae</taxon>
        <taxon>Durusdinium</taxon>
    </lineage>
</organism>
<dbReference type="SUPFAM" id="SSF52047">
    <property type="entry name" value="RNI-like"/>
    <property type="match status" value="2"/>
</dbReference>
<dbReference type="Gene3D" id="3.80.10.10">
    <property type="entry name" value="Ribonuclease Inhibitor"/>
    <property type="match status" value="3"/>
</dbReference>
<dbReference type="PANTHER" id="PTHR13318">
    <property type="entry name" value="PARTNER OF PAIRED, ISOFORM B-RELATED"/>
    <property type="match status" value="1"/>
</dbReference>
<keyword evidence="3" id="KW-1185">Reference proteome</keyword>
<comment type="caution">
    <text evidence="2">The sequence shown here is derived from an EMBL/GenBank/DDBJ whole genome shotgun (WGS) entry which is preliminary data.</text>
</comment>
<dbReference type="Proteomes" id="UP001642484">
    <property type="component" value="Unassembled WGS sequence"/>
</dbReference>
<dbReference type="InterPro" id="IPR006553">
    <property type="entry name" value="Leu-rich_rpt_Cys-con_subtyp"/>
</dbReference>
<evidence type="ECO:0000313" key="3">
    <source>
        <dbReference type="Proteomes" id="UP001642484"/>
    </source>
</evidence>
<dbReference type="InterPro" id="IPR057207">
    <property type="entry name" value="FBXL15_LRR"/>
</dbReference>
<dbReference type="Pfam" id="PF25372">
    <property type="entry name" value="DUF7885"/>
    <property type="match status" value="1"/>
</dbReference>
<proteinExistence type="predicted"/>
<sequence length="580" mass="62791">MSEHPDAAAWSLFEDEATHSSQSSTWQLKDDDHACIFMALESTLLSSILLTASETIMLLRLQLPAVCRFFWHVMSEEPLCWRHLTLTASQLPCAFVTDEVVCRLARLHGPKLLQVSVDGARLLGPSSVSTIAYNSPQLQGFSAVGCQGISFASIRFLCKSCPVLEILRVAGCGCEADVLGKTGADMLAQTLAEKCPRIRQVALSNLRQEESLAALLKSTDLETLDLFDCQQLSCSEATFDLRAQRLQSLKLAGCTKLTSLNGCFSALQTLYLGGCVRFADADSLGCILKSCSKTLTFLSLVDCHSLSTIGLKAAFQQGGQCSLQTLVLGGCRVDDALCQLLGSLCPALSSLDLWNCPHVTNIGVSAIIQSEASLKELNLRECLKVQGAVLLEFCRSTSQLRTLDISFLGVVNDEHLLPLLQEHSESLSCLNCGGPRCFITERLLSSLPPRLEALDLADCKLLRDIEDLTKLQSLAALSLEGSVAPMGQVLEICRRCPITSLNLSRCAVGDETAKEIACLLPKLIELELSGTLLSDVGFRAITQQCRRLVQLGLRSCAISKAAVDDAKKTLPACVVDWDET</sequence>
<evidence type="ECO:0000313" key="2">
    <source>
        <dbReference type="EMBL" id="CAK9118103.1"/>
    </source>
</evidence>
<gene>
    <name evidence="2" type="ORF">CCMP2556_LOCUS55285</name>
</gene>
<evidence type="ECO:0000259" key="1">
    <source>
        <dbReference type="Pfam" id="PF25372"/>
    </source>
</evidence>
<feature type="domain" description="F-box/LRR-repeat protein 15-like leucin rich repeat" evidence="1">
    <location>
        <begin position="189"/>
        <end position="409"/>
    </location>
</feature>
<dbReference type="SMART" id="SM00367">
    <property type="entry name" value="LRR_CC"/>
    <property type="match status" value="7"/>
</dbReference>
<dbReference type="EMBL" id="CAXAMN010028916">
    <property type="protein sequence ID" value="CAK9118103.1"/>
    <property type="molecule type" value="Genomic_DNA"/>
</dbReference>
<name>A0ABP0T083_9DINO</name>
<dbReference type="Pfam" id="PF13516">
    <property type="entry name" value="LRR_6"/>
    <property type="match status" value="1"/>
</dbReference>
<reference evidence="2 3" key="1">
    <citation type="submission" date="2024-02" db="EMBL/GenBank/DDBJ databases">
        <authorList>
            <person name="Chen Y."/>
            <person name="Shah S."/>
            <person name="Dougan E. K."/>
            <person name="Thang M."/>
            <person name="Chan C."/>
        </authorList>
    </citation>
    <scope>NUCLEOTIDE SEQUENCE [LARGE SCALE GENOMIC DNA]</scope>
</reference>